<evidence type="ECO:0000259" key="3">
    <source>
        <dbReference type="Pfam" id="PF01156"/>
    </source>
</evidence>
<dbReference type="InterPro" id="IPR036452">
    <property type="entry name" value="Ribo_hydro-like"/>
</dbReference>
<sequence>MDDKSKMTPPSGSVTRRQFLQCGTVTLFGVGLTRTSVAQEVPIPEPQKVLFDTDIGSDIDDAVCLAYLLAQPRCELLGITTGTGESAKRAQLASVLCKVADQNIPIYPGTENPLIVKQRQNFAEQASKLHNWEHQAAFPMSKAISFLRDTIRSHPGEIILLAVGPLTNIALLFAIDPEVPSLLKGLVTMCGKFTNSPSPWGDTEWNAIVDPHATAIVFQSRPPIHRSIGLDVTLQVKMTPTEVMERFEGIPLLRPVYDFSKIWFEKRSILHFHDPLAAATLFNDQICNFEKGSITVDLTTHGHIGVTHWDQGSGPHQIASTVQPDHFFEEYFSVF</sequence>
<protein>
    <submittedName>
        <fullName evidence="4">Pyrimidine-specific ribonucleoside hydrolase RihB</fullName>
        <ecNumber evidence="4">3.2.2.8</ecNumber>
    </submittedName>
</protein>
<reference evidence="4 5" key="1">
    <citation type="submission" date="2018-06" db="EMBL/GenBank/DDBJ databases">
        <title>Draft Genome Sequence of a Novel Marine Bacterium Related to the Verrucomicrobia.</title>
        <authorList>
            <person name="Vosseberg J."/>
            <person name="Martijn J."/>
            <person name="Ettema T.J.G."/>
        </authorList>
    </citation>
    <scope>NUCLEOTIDE SEQUENCE [LARGE SCALE GENOMIC DNA]</scope>
    <source>
        <strain evidence="4">TARA_B100001123</strain>
    </source>
</reference>
<name>A0A2Z4ACH6_9BACT</name>
<dbReference type="EMBL" id="CP029803">
    <property type="protein sequence ID" value="AWT59813.1"/>
    <property type="molecule type" value="Genomic_DNA"/>
</dbReference>
<dbReference type="AlphaFoldDB" id="A0A2Z4ACH6"/>
<evidence type="ECO:0000256" key="1">
    <source>
        <dbReference type="ARBA" id="ARBA00022801"/>
    </source>
</evidence>
<dbReference type="KEGG" id="mtar:DF168_01008"/>
<dbReference type="SUPFAM" id="SSF53590">
    <property type="entry name" value="Nucleoside hydrolase"/>
    <property type="match status" value="1"/>
</dbReference>
<dbReference type="Gene3D" id="3.90.245.10">
    <property type="entry name" value="Ribonucleoside hydrolase-like"/>
    <property type="match status" value="1"/>
</dbReference>
<dbReference type="InterPro" id="IPR023186">
    <property type="entry name" value="IUNH"/>
</dbReference>
<evidence type="ECO:0000313" key="4">
    <source>
        <dbReference type="EMBL" id="AWT59813.1"/>
    </source>
</evidence>
<dbReference type="GO" id="GO:0005829">
    <property type="term" value="C:cytosol"/>
    <property type="evidence" value="ECO:0007669"/>
    <property type="project" value="TreeGrafter"/>
</dbReference>
<dbReference type="InterPro" id="IPR001910">
    <property type="entry name" value="Inosine/uridine_hydrolase_dom"/>
</dbReference>
<dbReference type="GO" id="GO:0050263">
    <property type="term" value="F:ribosylpyrimidine nucleosidase activity"/>
    <property type="evidence" value="ECO:0007669"/>
    <property type="project" value="UniProtKB-EC"/>
</dbReference>
<organism evidence="4 5">
    <name type="scientific">Candidatus Moanibacter tarae</name>
    <dbReference type="NCBI Taxonomy" id="2200854"/>
    <lineage>
        <taxon>Bacteria</taxon>
        <taxon>Pseudomonadati</taxon>
        <taxon>Verrucomicrobiota</taxon>
        <taxon>Opitutia</taxon>
        <taxon>Puniceicoccales</taxon>
        <taxon>Puniceicoccales incertae sedis</taxon>
        <taxon>Candidatus Moanibacter</taxon>
    </lineage>
</organism>
<dbReference type="GO" id="GO:0008477">
    <property type="term" value="F:purine nucleosidase activity"/>
    <property type="evidence" value="ECO:0007669"/>
    <property type="project" value="TreeGrafter"/>
</dbReference>
<keyword evidence="2 4" id="KW-0326">Glycosidase</keyword>
<dbReference type="PANTHER" id="PTHR12304:SF4">
    <property type="entry name" value="URIDINE NUCLEOSIDASE"/>
    <property type="match status" value="1"/>
</dbReference>
<dbReference type="GO" id="GO:0006152">
    <property type="term" value="P:purine nucleoside catabolic process"/>
    <property type="evidence" value="ECO:0007669"/>
    <property type="project" value="TreeGrafter"/>
</dbReference>
<dbReference type="Pfam" id="PF01156">
    <property type="entry name" value="IU_nuc_hydro"/>
    <property type="match status" value="1"/>
</dbReference>
<proteinExistence type="predicted"/>
<dbReference type="PANTHER" id="PTHR12304">
    <property type="entry name" value="INOSINE-URIDINE PREFERRING NUCLEOSIDE HYDROLASE"/>
    <property type="match status" value="1"/>
</dbReference>
<gene>
    <name evidence="4" type="primary">rihB</name>
    <name evidence="4" type="ORF">DF168_01008</name>
</gene>
<keyword evidence="1 4" id="KW-0378">Hydrolase</keyword>
<evidence type="ECO:0000313" key="5">
    <source>
        <dbReference type="Proteomes" id="UP000247465"/>
    </source>
</evidence>
<accession>A0A2Z4ACH6</accession>
<feature type="domain" description="Inosine/uridine-preferring nucleoside hydrolase" evidence="3">
    <location>
        <begin position="49"/>
        <end position="328"/>
    </location>
</feature>
<dbReference type="EC" id="3.2.2.8" evidence="4"/>
<evidence type="ECO:0000256" key="2">
    <source>
        <dbReference type="ARBA" id="ARBA00023295"/>
    </source>
</evidence>
<dbReference type="Proteomes" id="UP000247465">
    <property type="component" value="Chromosome"/>
</dbReference>